<reference evidence="3 4" key="1">
    <citation type="journal article" date="2013" name="Genome Announc.">
        <title>Draft Genome Sequence for Caulobacter sp. Strain OR37, a Bacterium Tolerant to Heavy Metals.</title>
        <authorList>
            <person name="Utturkar S.M."/>
            <person name="Bollmann A."/>
            <person name="Brzoska R.M."/>
            <person name="Klingeman D.M."/>
            <person name="Epstein S.E."/>
            <person name="Palumbo A.V."/>
            <person name="Brown S.D."/>
        </authorList>
    </citation>
    <scope>NUCLEOTIDE SEQUENCE [LARGE SCALE GENOMIC DNA]</scope>
    <source>
        <strain evidence="3 4">OR37</strain>
    </source>
</reference>
<feature type="domain" description="Tyrosine specific protein phosphatases" evidence="2">
    <location>
        <begin position="134"/>
        <end position="171"/>
    </location>
</feature>
<dbReference type="Gene3D" id="3.90.190.10">
    <property type="entry name" value="Protein tyrosine phosphatase superfamily"/>
    <property type="match status" value="1"/>
</dbReference>
<dbReference type="PROSITE" id="PS50056">
    <property type="entry name" value="TYR_PHOSPHATASE_2"/>
    <property type="match status" value="1"/>
</dbReference>
<name>R0E5N8_CAUVI</name>
<evidence type="ECO:0000259" key="2">
    <source>
        <dbReference type="PROSITE" id="PS50056"/>
    </source>
</evidence>
<dbReference type="PANTHER" id="PTHR31126:SF1">
    <property type="entry name" value="TYROSINE SPECIFIC PROTEIN PHOSPHATASES DOMAIN-CONTAINING PROTEIN"/>
    <property type="match status" value="1"/>
</dbReference>
<organism evidence="3 4">
    <name type="scientific">Caulobacter vibrioides OR37</name>
    <dbReference type="NCBI Taxonomy" id="1292034"/>
    <lineage>
        <taxon>Bacteria</taxon>
        <taxon>Pseudomonadati</taxon>
        <taxon>Pseudomonadota</taxon>
        <taxon>Alphaproteobacteria</taxon>
        <taxon>Caulobacterales</taxon>
        <taxon>Caulobacteraceae</taxon>
        <taxon>Caulobacter</taxon>
    </lineage>
</organism>
<dbReference type="InterPro" id="IPR029021">
    <property type="entry name" value="Prot-tyrosine_phosphatase-like"/>
</dbReference>
<dbReference type="AlphaFoldDB" id="R0E5N8"/>
<dbReference type="GO" id="GO:0004721">
    <property type="term" value="F:phosphoprotein phosphatase activity"/>
    <property type="evidence" value="ECO:0007669"/>
    <property type="project" value="InterPro"/>
</dbReference>
<dbReference type="SUPFAM" id="SSF52799">
    <property type="entry name" value="(Phosphotyrosine protein) phosphatases II"/>
    <property type="match status" value="1"/>
</dbReference>
<accession>R0E5N8</accession>
<sequence>MKLSPSTVKAFGMTRHIPLQGVENFRDFGDYAAGAGRVRKGVLFRAAHQAEATDADLEILASLGIVTLVDLRRPNERERSPSRRWAGFSAQVIDNEMGATGPDPWLEFLKSSDLSEASIHGYMDEYYRRLPFKERHIDLFRRFFLALAEGRGPALIHCAAGKDRTGVLAALTHHIAGVADDDVIDDYLLTNDPTRFDRRGAIFMDHIEQATGRRPTEAAMRAAMGVEARYLAAAFAVIKQEHGSLDGYLEQAIGLDASTRDKVRAHILA</sequence>
<comment type="caution">
    <text evidence="3">The sequence shown here is derived from an EMBL/GenBank/DDBJ whole genome shotgun (WGS) entry which is preliminary data.</text>
</comment>
<dbReference type="PROSITE" id="PS00383">
    <property type="entry name" value="TYR_PHOSPHATASE_1"/>
    <property type="match status" value="1"/>
</dbReference>
<protein>
    <submittedName>
        <fullName evidence="3">Protein tyrosine/serine phosphatase</fullName>
    </submittedName>
</protein>
<dbReference type="Pfam" id="PF13350">
    <property type="entry name" value="Y_phosphatase3"/>
    <property type="match status" value="1"/>
</dbReference>
<evidence type="ECO:0000256" key="1">
    <source>
        <dbReference type="ARBA" id="ARBA00009580"/>
    </source>
</evidence>
<dbReference type="STRING" id="1292034.OR37_03158"/>
<dbReference type="InterPro" id="IPR000387">
    <property type="entry name" value="Tyr_Pase_dom"/>
</dbReference>
<evidence type="ECO:0000313" key="4">
    <source>
        <dbReference type="Proteomes" id="UP000013063"/>
    </source>
</evidence>
<proteinExistence type="inferred from homology"/>
<gene>
    <name evidence="3" type="ORF">OR37_03158</name>
</gene>
<dbReference type="Proteomes" id="UP000013063">
    <property type="component" value="Unassembled WGS sequence"/>
</dbReference>
<dbReference type="eggNOG" id="COG2365">
    <property type="taxonomic scope" value="Bacteria"/>
</dbReference>
<dbReference type="PANTHER" id="PTHR31126">
    <property type="entry name" value="TYROSINE-PROTEIN PHOSPHATASE"/>
    <property type="match status" value="1"/>
</dbReference>
<dbReference type="InterPro" id="IPR026893">
    <property type="entry name" value="Tyr/Ser_Pase_IphP-type"/>
</dbReference>
<dbReference type="PATRIC" id="fig|1292034.3.peg.3134"/>
<dbReference type="InterPro" id="IPR016130">
    <property type="entry name" value="Tyr_Pase_AS"/>
</dbReference>
<comment type="similarity">
    <text evidence="1">Belongs to the protein-tyrosine phosphatase family.</text>
</comment>
<dbReference type="EMBL" id="APMP01000024">
    <property type="protein sequence ID" value="ENZ80883.1"/>
    <property type="molecule type" value="Genomic_DNA"/>
</dbReference>
<keyword evidence="4" id="KW-1185">Reference proteome</keyword>
<evidence type="ECO:0000313" key="3">
    <source>
        <dbReference type="EMBL" id="ENZ80883.1"/>
    </source>
</evidence>